<feature type="compositionally biased region" description="Gly residues" evidence="1">
    <location>
        <begin position="169"/>
        <end position="178"/>
    </location>
</feature>
<evidence type="ECO:0000313" key="4">
    <source>
        <dbReference type="Proteomes" id="UP000006906"/>
    </source>
</evidence>
<organism evidence="3 4">
    <name type="scientific">Chlamydomonas reinhardtii</name>
    <name type="common">Chlamydomonas smithii</name>
    <dbReference type="NCBI Taxonomy" id="3055"/>
    <lineage>
        <taxon>Eukaryota</taxon>
        <taxon>Viridiplantae</taxon>
        <taxon>Chlorophyta</taxon>
        <taxon>core chlorophytes</taxon>
        <taxon>Chlorophyceae</taxon>
        <taxon>CS clade</taxon>
        <taxon>Chlamydomonadales</taxon>
        <taxon>Chlamydomonadaceae</taxon>
        <taxon>Chlamydomonas</taxon>
    </lineage>
</organism>
<dbReference type="Gramene" id="PNW74538">
    <property type="protein sequence ID" value="PNW74538"/>
    <property type="gene ID" value="CHLRE_12g492151v5"/>
</dbReference>
<dbReference type="KEGG" id="cre:CHLRE_12g492151v5"/>
<accession>A0A2K3D1X0</accession>
<proteinExistence type="predicted"/>
<sequence length="377" mass="40121">MLLPRGSQRHHHHAPLPPLSRTASGDAEHTQQRSPAKQSPKVAAAASAVRGSTPAPALPLDAIARATHPRRRVDLPSADSFPAPEQQAPTTGATAATAEPSDVSDADPSSGSSSSDAAAPGDPHSPSRPQQSVNPVTIHQGLMALEHVRQPVFGSLYRKPQHHDDNDMLGGGGAGGAGTPLHATAGGGGGGYSHHGRSGDYSPQNPHQQQYDTTPVGATATAGTHGSSTAYGGGVAGFRRLAARYPRLHTGALQWVWSAVVWYFWTAVWLLSMPWRVTRWLAPHFLQPPLQWAEDTALWLAAPPTRLAGDAVHGALALADRAIAGGSRAVSSLHTSNVHHWLTAYEAYLWLLMHRAHEMERHGWEGLLRRSLARRSV</sequence>
<gene>
    <name evidence="3" type="ORF">CHLRE_12g492151v5</name>
</gene>
<dbReference type="InParanoid" id="A0A2K3D1X0"/>
<dbReference type="EMBL" id="CM008973">
    <property type="protein sequence ID" value="PNW74538.1"/>
    <property type="molecule type" value="Genomic_DNA"/>
</dbReference>
<keyword evidence="2" id="KW-0812">Transmembrane</keyword>
<dbReference type="RefSeq" id="XP_001700544.2">
    <property type="nucleotide sequence ID" value="XM_001700492.2"/>
</dbReference>
<evidence type="ECO:0000256" key="1">
    <source>
        <dbReference type="SAM" id="MobiDB-lite"/>
    </source>
</evidence>
<dbReference type="OrthoDB" id="541110at2759"/>
<dbReference type="Proteomes" id="UP000006906">
    <property type="component" value="Chromosome 12"/>
</dbReference>
<dbReference type="GeneID" id="5726139"/>
<evidence type="ECO:0000256" key="2">
    <source>
        <dbReference type="SAM" id="Phobius"/>
    </source>
</evidence>
<feature type="region of interest" description="Disordered" evidence="1">
    <location>
        <begin position="1"/>
        <end position="133"/>
    </location>
</feature>
<feature type="compositionally biased region" description="Polar residues" evidence="1">
    <location>
        <begin position="201"/>
        <end position="212"/>
    </location>
</feature>
<reference evidence="3 4" key="1">
    <citation type="journal article" date="2007" name="Science">
        <title>The Chlamydomonas genome reveals the evolution of key animal and plant functions.</title>
        <authorList>
            <person name="Merchant S.S."/>
            <person name="Prochnik S.E."/>
            <person name="Vallon O."/>
            <person name="Harris E.H."/>
            <person name="Karpowicz S.J."/>
            <person name="Witman G.B."/>
            <person name="Terry A."/>
            <person name="Salamov A."/>
            <person name="Fritz-Laylin L.K."/>
            <person name="Marechal-Drouard L."/>
            <person name="Marshall W.F."/>
            <person name="Qu L.H."/>
            <person name="Nelson D.R."/>
            <person name="Sanderfoot A.A."/>
            <person name="Spalding M.H."/>
            <person name="Kapitonov V.V."/>
            <person name="Ren Q."/>
            <person name="Ferris P."/>
            <person name="Lindquist E."/>
            <person name="Shapiro H."/>
            <person name="Lucas S.M."/>
            <person name="Grimwood J."/>
            <person name="Schmutz J."/>
            <person name="Cardol P."/>
            <person name="Cerutti H."/>
            <person name="Chanfreau G."/>
            <person name="Chen C.L."/>
            <person name="Cognat V."/>
            <person name="Croft M.T."/>
            <person name="Dent R."/>
            <person name="Dutcher S."/>
            <person name="Fernandez E."/>
            <person name="Fukuzawa H."/>
            <person name="Gonzalez-Ballester D."/>
            <person name="Gonzalez-Halphen D."/>
            <person name="Hallmann A."/>
            <person name="Hanikenne M."/>
            <person name="Hippler M."/>
            <person name="Inwood W."/>
            <person name="Jabbari K."/>
            <person name="Kalanon M."/>
            <person name="Kuras R."/>
            <person name="Lefebvre P.A."/>
            <person name="Lemaire S.D."/>
            <person name="Lobanov A.V."/>
            <person name="Lohr M."/>
            <person name="Manuell A."/>
            <person name="Meier I."/>
            <person name="Mets L."/>
            <person name="Mittag M."/>
            <person name="Mittelmeier T."/>
            <person name="Moroney J.V."/>
            <person name="Moseley J."/>
            <person name="Napoli C."/>
            <person name="Nedelcu A.M."/>
            <person name="Niyogi K."/>
            <person name="Novoselov S.V."/>
            <person name="Paulsen I.T."/>
            <person name="Pazour G."/>
            <person name="Purton S."/>
            <person name="Ral J.P."/>
            <person name="Riano-Pachon D.M."/>
            <person name="Riekhof W."/>
            <person name="Rymarquis L."/>
            <person name="Schroda M."/>
            <person name="Stern D."/>
            <person name="Umen J."/>
            <person name="Willows R."/>
            <person name="Wilson N."/>
            <person name="Zimmer S.L."/>
            <person name="Allmer J."/>
            <person name="Balk J."/>
            <person name="Bisova K."/>
            <person name="Chen C.J."/>
            <person name="Elias M."/>
            <person name="Gendler K."/>
            <person name="Hauser C."/>
            <person name="Lamb M.R."/>
            <person name="Ledford H."/>
            <person name="Long J.C."/>
            <person name="Minagawa J."/>
            <person name="Page M.D."/>
            <person name="Pan J."/>
            <person name="Pootakham W."/>
            <person name="Roje S."/>
            <person name="Rose A."/>
            <person name="Stahlberg E."/>
            <person name="Terauchi A.M."/>
            <person name="Yang P."/>
            <person name="Ball S."/>
            <person name="Bowler C."/>
            <person name="Dieckmann C.L."/>
            <person name="Gladyshev V.N."/>
            <person name="Green P."/>
            <person name="Jorgensen R."/>
            <person name="Mayfield S."/>
            <person name="Mueller-Roeber B."/>
            <person name="Rajamani S."/>
            <person name="Sayre R.T."/>
            <person name="Brokstein P."/>
            <person name="Dubchak I."/>
            <person name="Goodstein D."/>
            <person name="Hornick L."/>
            <person name="Huang Y.W."/>
            <person name="Jhaveri J."/>
            <person name="Luo Y."/>
            <person name="Martinez D."/>
            <person name="Ngau W.C."/>
            <person name="Otillar B."/>
            <person name="Poliakov A."/>
            <person name="Porter A."/>
            <person name="Szajkowski L."/>
            <person name="Werner G."/>
            <person name="Zhou K."/>
            <person name="Grigoriev I.V."/>
            <person name="Rokhsar D.S."/>
            <person name="Grossman A.R."/>
        </authorList>
    </citation>
    <scope>NUCLEOTIDE SEQUENCE [LARGE SCALE GENOMIC DNA]</scope>
    <source>
        <strain evidence="4">CC-503</strain>
    </source>
</reference>
<dbReference type="PaxDb" id="3055-EDO97988"/>
<feature type="transmembrane region" description="Helical" evidence="2">
    <location>
        <begin position="252"/>
        <end position="271"/>
    </location>
</feature>
<keyword evidence="4" id="KW-1185">Reference proteome</keyword>
<keyword evidence="2" id="KW-1133">Transmembrane helix</keyword>
<evidence type="ECO:0000313" key="3">
    <source>
        <dbReference type="EMBL" id="PNW74538.1"/>
    </source>
</evidence>
<dbReference type="AlphaFoldDB" id="A0A2K3D1X0"/>
<feature type="region of interest" description="Disordered" evidence="1">
    <location>
        <begin position="157"/>
        <end position="226"/>
    </location>
</feature>
<feature type="compositionally biased region" description="Low complexity" evidence="1">
    <location>
        <begin position="82"/>
        <end position="124"/>
    </location>
</feature>
<keyword evidence="2" id="KW-0472">Membrane</keyword>
<protein>
    <submittedName>
        <fullName evidence="3">Uncharacterized protein</fullName>
    </submittedName>
</protein>
<feature type="compositionally biased region" description="Low complexity" evidence="1">
    <location>
        <begin position="213"/>
        <end position="226"/>
    </location>
</feature>
<name>A0A2K3D1X0_CHLRE</name>